<name>M6VTK6_9LEPT</name>
<organism evidence="2 3">
    <name type="scientific">Leptospira santarosai str. CBC1416</name>
    <dbReference type="NCBI Taxonomy" id="1193059"/>
    <lineage>
        <taxon>Bacteria</taxon>
        <taxon>Pseudomonadati</taxon>
        <taxon>Spirochaetota</taxon>
        <taxon>Spirochaetia</taxon>
        <taxon>Leptospirales</taxon>
        <taxon>Leptospiraceae</taxon>
        <taxon>Leptospira</taxon>
    </lineage>
</organism>
<dbReference type="Proteomes" id="UP000012149">
    <property type="component" value="Unassembled WGS sequence"/>
</dbReference>
<evidence type="ECO:0000313" key="3">
    <source>
        <dbReference type="Proteomes" id="UP000012149"/>
    </source>
</evidence>
<protein>
    <submittedName>
        <fullName evidence="2">Uncharacterized protein</fullName>
    </submittedName>
</protein>
<gene>
    <name evidence="2" type="ORF">LEP1GSC161_0995</name>
</gene>
<dbReference type="AlphaFoldDB" id="M6VTK6"/>
<sequence length="62" mass="7083">MNRVSNLGVTGFEPATPSPQRSALPLRYTPILSMTVRISEKVPSVNLKNRRFNIENRDKQTR</sequence>
<evidence type="ECO:0000313" key="2">
    <source>
        <dbReference type="EMBL" id="EMO56374.1"/>
    </source>
</evidence>
<dbReference type="EMBL" id="AKWE02000175">
    <property type="protein sequence ID" value="EMO56374.1"/>
    <property type="molecule type" value="Genomic_DNA"/>
</dbReference>
<comment type="caution">
    <text evidence="2">The sequence shown here is derived from an EMBL/GenBank/DDBJ whole genome shotgun (WGS) entry which is preliminary data.</text>
</comment>
<reference evidence="2 3" key="1">
    <citation type="submission" date="2013-01" db="EMBL/GenBank/DDBJ databases">
        <authorList>
            <person name="Harkins D.M."/>
            <person name="Durkin A.S."/>
            <person name="Brinkac L.M."/>
            <person name="Haft D.H."/>
            <person name="Selengut J.D."/>
            <person name="Sanka R."/>
            <person name="DePew J."/>
            <person name="Purushe J."/>
            <person name="Matthias M.A."/>
            <person name="Vinetz J.M."/>
            <person name="Sutton G.G."/>
            <person name="Nierman W.C."/>
            <person name="Fouts D.E."/>
        </authorList>
    </citation>
    <scope>NUCLEOTIDE SEQUENCE [LARGE SCALE GENOMIC DNA]</scope>
    <source>
        <strain evidence="2 3">CBC1416</strain>
    </source>
</reference>
<evidence type="ECO:0000256" key="1">
    <source>
        <dbReference type="SAM" id="MobiDB-lite"/>
    </source>
</evidence>
<proteinExistence type="predicted"/>
<accession>M6VTK6</accession>
<feature type="region of interest" description="Disordered" evidence="1">
    <location>
        <begin position="1"/>
        <end position="21"/>
    </location>
</feature>